<feature type="transmembrane region" description="Helical" evidence="2">
    <location>
        <begin position="387"/>
        <end position="406"/>
    </location>
</feature>
<accession>A0ABW1HCI4</accession>
<keyword evidence="2" id="KW-0472">Membrane</keyword>
<proteinExistence type="predicted"/>
<dbReference type="RefSeq" id="WP_377514942.1">
    <property type="nucleotide sequence ID" value="NZ_JBHSQS010000019.1"/>
</dbReference>
<name>A0ABW1HCI4_9ACTN</name>
<evidence type="ECO:0000256" key="1">
    <source>
        <dbReference type="SAM" id="MobiDB-lite"/>
    </source>
</evidence>
<feature type="transmembrane region" description="Helical" evidence="2">
    <location>
        <begin position="324"/>
        <end position="341"/>
    </location>
</feature>
<dbReference type="PANTHER" id="PTHR23028:SF53">
    <property type="entry name" value="ACYL_TRANSF_3 DOMAIN-CONTAINING PROTEIN"/>
    <property type="match status" value="1"/>
</dbReference>
<evidence type="ECO:0000313" key="5">
    <source>
        <dbReference type="EMBL" id="MFC5926673.1"/>
    </source>
</evidence>
<feature type="transmembrane region" description="Helical" evidence="2">
    <location>
        <begin position="59"/>
        <end position="79"/>
    </location>
</feature>
<comment type="caution">
    <text evidence="5">The sequence shown here is derived from an EMBL/GenBank/DDBJ whole genome shotgun (WGS) entry which is preliminary data.</text>
</comment>
<dbReference type="Pfam" id="PF01757">
    <property type="entry name" value="Acyl_transf_3"/>
    <property type="match status" value="1"/>
</dbReference>
<keyword evidence="2" id="KW-1133">Transmembrane helix</keyword>
<feature type="transmembrane region" description="Helical" evidence="2">
    <location>
        <begin position="100"/>
        <end position="120"/>
    </location>
</feature>
<dbReference type="InterPro" id="IPR043968">
    <property type="entry name" value="SGNH"/>
</dbReference>
<dbReference type="Pfam" id="PF19040">
    <property type="entry name" value="SGNH"/>
    <property type="match status" value="1"/>
</dbReference>
<feature type="region of interest" description="Disordered" evidence="1">
    <location>
        <begin position="1"/>
        <end position="30"/>
    </location>
</feature>
<dbReference type="Proteomes" id="UP001596226">
    <property type="component" value="Unassembled WGS sequence"/>
</dbReference>
<feature type="transmembrane region" description="Helical" evidence="2">
    <location>
        <begin position="172"/>
        <end position="188"/>
    </location>
</feature>
<sequence length="720" mass="76251">MAISNELWTQARAAAPPPSKPTPTSSSPRSFRGDIEGMRAMAVLLVLLGHAGVPHLPGGFVGVDVFFVISGFLITGLLLEELDQRGRLSLTDFYARRAKRLLPAAATVLLVTLVLTYFFLPRGRWLTTAWDVIASACYAMNWRMAAQSLDYVAANDAPSIAQHFWSLAVEEQFYLVWPLLLIALGWFARRRGRGHRGLYLFGLALIAIPSFAWALYVSPTDASAYYVTTTRMWELALGGAVAVTAIWLSRSPRLVAVPLAWAGLIAVGASAVLIRTEAGFPGYAALGPTLGTAAVIAFGSAAGRAGPALLLGRQPLRYVGGISYSLYLWHWPVLIAAQAYFGDLGVGAALAVVAASVIPAVLTYHFVENPVRRSRTLADRPPVALRVGAVCTGAAALAGLAFQLVVPSTAGPTPASSVVMGQVPGASTQAAPPPAPGAAALGSSPRTSRAGVPVDRVASITPDPAKAAQDAPLVQVTKSCHVSLESSNPEVCVYGDANSATRIALVGDSHADHWVPALRRAAETNGWRLATYTKGGCPFLTAEINLNGRPYSSCTEWNKKVRAGLLGGNRPDLLIVTNAEYPVRGEPPAKWRSAMVRELKETWSGMVAENVPVVVLRDTPLHLKDVAECVSKNLNRLKKCATPRAEALSRGGGPAQEEAADGLTGVHLIDLNDWICPADRCAPVIGGVLVWRDAHHLTATYSTTLGPQVGAALKPVIAKL</sequence>
<keyword evidence="2" id="KW-0812">Transmembrane</keyword>
<dbReference type="InterPro" id="IPR050879">
    <property type="entry name" value="Acyltransferase_3"/>
</dbReference>
<dbReference type="EC" id="2.3.1.-" evidence="5"/>
<evidence type="ECO:0000259" key="4">
    <source>
        <dbReference type="Pfam" id="PF19040"/>
    </source>
</evidence>
<feature type="transmembrane region" description="Helical" evidence="2">
    <location>
        <begin position="230"/>
        <end position="248"/>
    </location>
</feature>
<feature type="transmembrane region" description="Helical" evidence="2">
    <location>
        <begin position="347"/>
        <end position="367"/>
    </location>
</feature>
<feature type="region of interest" description="Disordered" evidence="1">
    <location>
        <begin position="424"/>
        <end position="448"/>
    </location>
</feature>
<dbReference type="PANTHER" id="PTHR23028">
    <property type="entry name" value="ACETYLTRANSFERASE"/>
    <property type="match status" value="1"/>
</dbReference>
<dbReference type="GO" id="GO:0016746">
    <property type="term" value="F:acyltransferase activity"/>
    <property type="evidence" value="ECO:0007669"/>
    <property type="project" value="UniProtKB-KW"/>
</dbReference>
<feature type="transmembrane region" description="Helical" evidence="2">
    <location>
        <begin position="255"/>
        <end position="274"/>
    </location>
</feature>
<evidence type="ECO:0000313" key="6">
    <source>
        <dbReference type="Proteomes" id="UP001596226"/>
    </source>
</evidence>
<reference evidence="6" key="1">
    <citation type="journal article" date="2019" name="Int. J. Syst. Evol. Microbiol.">
        <title>The Global Catalogue of Microorganisms (GCM) 10K type strain sequencing project: providing services to taxonomists for standard genome sequencing and annotation.</title>
        <authorList>
            <consortium name="The Broad Institute Genomics Platform"/>
            <consortium name="The Broad Institute Genome Sequencing Center for Infectious Disease"/>
            <person name="Wu L."/>
            <person name="Ma J."/>
        </authorList>
    </citation>
    <scope>NUCLEOTIDE SEQUENCE [LARGE SCALE GENOMIC DNA]</scope>
    <source>
        <strain evidence="6">CGMCC 4.7144</strain>
    </source>
</reference>
<feature type="domain" description="Acyltransferase 3" evidence="3">
    <location>
        <begin position="34"/>
        <end position="364"/>
    </location>
</feature>
<feature type="domain" description="SGNH" evidence="4">
    <location>
        <begin position="480"/>
        <end position="709"/>
    </location>
</feature>
<keyword evidence="5" id="KW-0012">Acyltransferase</keyword>
<gene>
    <name evidence="5" type="ORF">ACFQGL_25380</name>
</gene>
<organism evidence="5 6">
    <name type="scientific">Micromonospora vulcania</name>
    <dbReference type="NCBI Taxonomy" id="1441873"/>
    <lineage>
        <taxon>Bacteria</taxon>
        <taxon>Bacillati</taxon>
        <taxon>Actinomycetota</taxon>
        <taxon>Actinomycetes</taxon>
        <taxon>Micromonosporales</taxon>
        <taxon>Micromonosporaceae</taxon>
        <taxon>Micromonospora</taxon>
    </lineage>
</organism>
<keyword evidence="5" id="KW-0808">Transferase</keyword>
<evidence type="ECO:0000259" key="3">
    <source>
        <dbReference type="Pfam" id="PF01757"/>
    </source>
</evidence>
<dbReference type="EMBL" id="JBHSQS010000019">
    <property type="protein sequence ID" value="MFC5926673.1"/>
    <property type="molecule type" value="Genomic_DNA"/>
</dbReference>
<evidence type="ECO:0000256" key="2">
    <source>
        <dbReference type="SAM" id="Phobius"/>
    </source>
</evidence>
<feature type="transmembrane region" description="Helical" evidence="2">
    <location>
        <begin position="197"/>
        <end position="218"/>
    </location>
</feature>
<protein>
    <submittedName>
        <fullName evidence="5">Acyltransferase family protein</fullName>
        <ecNumber evidence="5">2.3.1.-</ecNumber>
    </submittedName>
</protein>
<feature type="transmembrane region" description="Helical" evidence="2">
    <location>
        <begin position="280"/>
        <end position="303"/>
    </location>
</feature>
<dbReference type="InterPro" id="IPR002656">
    <property type="entry name" value="Acyl_transf_3_dom"/>
</dbReference>
<keyword evidence="6" id="KW-1185">Reference proteome</keyword>